<dbReference type="Pfam" id="PF13672">
    <property type="entry name" value="PP2C_2"/>
    <property type="match status" value="1"/>
</dbReference>
<dbReference type="AlphaFoldDB" id="A0A3A3FKK7"/>
<feature type="domain" description="PPM-type phosphatase" evidence="1">
    <location>
        <begin position="10"/>
        <end position="241"/>
    </location>
</feature>
<keyword evidence="3" id="KW-1185">Reference proteome</keyword>
<protein>
    <submittedName>
        <fullName evidence="2">Serine/threonine-protein phosphatase</fullName>
    </submittedName>
</protein>
<dbReference type="SUPFAM" id="SSF81606">
    <property type="entry name" value="PP2C-like"/>
    <property type="match status" value="1"/>
</dbReference>
<gene>
    <name evidence="2" type="ORF">D3871_22220</name>
</gene>
<dbReference type="PANTHER" id="PTHR13832">
    <property type="entry name" value="PROTEIN PHOSPHATASE 2C"/>
    <property type="match status" value="1"/>
</dbReference>
<name>A0A3A3FKK7_9BURK</name>
<reference evidence="3" key="1">
    <citation type="submission" date="2018-09" db="EMBL/GenBank/DDBJ databases">
        <authorList>
            <person name="Zhu H."/>
        </authorList>
    </citation>
    <scope>NUCLEOTIDE SEQUENCE [LARGE SCALE GENOMIC DNA]</scope>
    <source>
        <strain evidence="3">K1R23-30</strain>
    </source>
</reference>
<comment type="caution">
    <text evidence="2">The sequence shown here is derived from an EMBL/GenBank/DDBJ whole genome shotgun (WGS) entry which is preliminary data.</text>
</comment>
<dbReference type="OrthoDB" id="9801841at2"/>
<evidence type="ECO:0000313" key="3">
    <source>
        <dbReference type="Proteomes" id="UP000265955"/>
    </source>
</evidence>
<dbReference type="Proteomes" id="UP000265955">
    <property type="component" value="Unassembled WGS sequence"/>
</dbReference>
<sequence length="256" mass="28317">MTDATHFRWTSSSRSHVGLIREINEDSFLDRPERGMWAVADGMGGHSLGDYASRMVVARLDDIPYPGDLKNFLIEAKNRLQSANHDLRQEAIVRDVYIIGSTAVVLLAWESECGYLWAGDSRIYRYRQGELQLLTRDHSQVEELKARAGLSDEEAQQHATRNMITRAVGAADMLEIDENVVQVDDGDMFLLCSDGLSNAVSEQEMRNALSVGDCGQASETLINMALNGGGRDNISAVVVRVDDDRRGDMTALNPAL</sequence>
<proteinExistence type="predicted"/>
<dbReference type="Gene3D" id="3.60.40.10">
    <property type="entry name" value="PPM-type phosphatase domain"/>
    <property type="match status" value="1"/>
</dbReference>
<accession>A0A3A3FKK7</accession>
<dbReference type="EMBL" id="QYUO01000002">
    <property type="protein sequence ID" value="RJF96058.1"/>
    <property type="molecule type" value="Genomic_DNA"/>
</dbReference>
<evidence type="ECO:0000259" key="1">
    <source>
        <dbReference type="PROSITE" id="PS51746"/>
    </source>
</evidence>
<dbReference type="InterPro" id="IPR036457">
    <property type="entry name" value="PPM-type-like_dom_sf"/>
</dbReference>
<dbReference type="PANTHER" id="PTHR13832:SF827">
    <property type="entry name" value="PROTEIN PHOSPHATASE 1L"/>
    <property type="match status" value="1"/>
</dbReference>
<dbReference type="GO" id="GO:0004722">
    <property type="term" value="F:protein serine/threonine phosphatase activity"/>
    <property type="evidence" value="ECO:0007669"/>
    <property type="project" value="InterPro"/>
</dbReference>
<organism evidence="2 3">
    <name type="scientific">Noviherbaspirillum saxi</name>
    <dbReference type="NCBI Taxonomy" id="2320863"/>
    <lineage>
        <taxon>Bacteria</taxon>
        <taxon>Pseudomonadati</taxon>
        <taxon>Pseudomonadota</taxon>
        <taxon>Betaproteobacteria</taxon>
        <taxon>Burkholderiales</taxon>
        <taxon>Oxalobacteraceae</taxon>
        <taxon>Noviherbaspirillum</taxon>
    </lineage>
</organism>
<dbReference type="SMART" id="SM00332">
    <property type="entry name" value="PP2Cc"/>
    <property type="match status" value="1"/>
</dbReference>
<dbReference type="InterPro" id="IPR015655">
    <property type="entry name" value="PP2C"/>
</dbReference>
<evidence type="ECO:0000313" key="2">
    <source>
        <dbReference type="EMBL" id="RJF96058.1"/>
    </source>
</evidence>
<dbReference type="InterPro" id="IPR001932">
    <property type="entry name" value="PPM-type_phosphatase-like_dom"/>
</dbReference>
<dbReference type="CDD" id="cd00143">
    <property type="entry name" value="PP2Cc"/>
    <property type="match status" value="1"/>
</dbReference>
<dbReference type="PROSITE" id="PS51746">
    <property type="entry name" value="PPM_2"/>
    <property type="match status" value="1"/>
</dbReference>
<dbReference type="RefSeq" id="WP_119771203.1">
    <property type="nucleotide sequence ID" value="NZ_QYUO01000002.1"/>
</dbReference>
<dbReference type="SMART" id="SM00331">
    <property type="entry name" value="PP2C_SIG"/>
    <property type="match status" value="1"/>
</dbReference>